<proteinExistence type="predicted"/>
<organism evidence="2 3">
    <name type="scientific">Mycobacterium phage Gengar</name>
    <dbReference type="NCBI Taxonomy" id="1891963"/>
    <lineage>
        <taxon>Viruses</taxon>
        <taxon>Duplodnaviria</taxon>
        <taxon>Heunggongvirae</taxon>
        <taxon>Uroviricota</taxon>
        <taxon>Caudoviricetes</taxon>
        <taxon>Weiservirinae</taxon>
        <taxon>Kratiovirus</taxon>
        <taxon>Kratiovirus gengar</taxon>
    </lineage>
</organism>
<dbReference type="GeneID" id="29060990"/>
<evidence type="ECO:0000313" key="2">
    <source>
        <dbReference type="EMBL" id="AON96750.1"/>
    </source>
</evidence>
<evidence type="ECO:0000256" key="1">
    <source>
        <dbReference type="SAM" id="MobiDB-lite"/>
    </source>
</evidence>
<evidence type="ECO:0000313" key="3">
    <source>
        <dbReference type="Proteomes" id="UP000203815"/>
    </source>
</evidence>
<keyword evidence="3" id="KW-1185">Reference proteome</keyword>
<protein>
    <submittedName>
        <fullName evidence="2">Uncharacterized protein</fullName>
    </submittedName>
</protein>
<accession>A0A1C9EGX3</accession>
<gene>
    <name evidence="2" type="ORF">SEA_GENGAR_95</name>
</gene>
<dbReference type="RefSeq" id="YP_009282340.1">
    <property type="nucleotide sequence ID" value="NC_031035.1"/>
</dbReference>
<dbReference type="KEGG" id="vg:29060990"/>
<feature type="region of interest" description="Disordered" evidence="1">
    <location>
        <begin position="32"/>
        <end position="59"/>
    </location>
</feature>
<name>A0A1C9EGX3_9CAUD</name>
<feature type="compositionally biased region" description="Polar residues" evidence="1">
    <location>
        <begin position="32"/>
        <end position="51"/>
    </location>
</feature>
<dbReference type="Proteomes" id="UP000203815">
    <property type="component" value="Segment"/>
</dbReference>
<sequence>MAGHEHSHSDDVDAIEVPESDITLDVLAGTQQDTTQAPRVKGSCSNPNWTPTAYEPYRP</sequence>
<dbReference type="OrthoDB" id="39426at10239"/>
<dbReference type="EMBL" id="KX636165">
    <property type="protein sequence ID" value="AON96750.1"/>
    <property type="molecule type" value="Genomic_DNA"/>
</dbReference>
<reference evidence="2 3" key="1">
    <citation type="submission" date="2016-07" db="EMBL/GenBank/DDBJ databases">
        <authorList>
            <person name="Ahrens W.T."/>
            <person name="Alaniz S.M."/>
            <person name="Alfonso A.J."/>
            <person name="Andrade A.E."/>
            <person name="Blake C.D."/>
            <person name="Denney K.A."/>
            <person name="Edwards N.C."/>
            <person name="Flores L.M."/>
            <person name="Frontera C.D."/>
            <person name="Frontera J.K."/>
            <person name="Goins A.N."/>
            <person name="Harris C.E."/>
            <person name="Hinojosa K.L."/>
            <person name="Long R.M."/>
            <person name="Lopez J.C."/>
            <person name="Miller C.B."/>
            <person name="Mojica J.C."/>
            <person name="Morales C.A."/>
            <person name="Pena M.C."/>
            <person name="Quezada B.E."/>
            <person name="Rincon P.M."/>
            <person name="Robertson S."/>
            <person name="Soto A.J."/>
            <person name="Vasquez A.D."/>
            <person name="Villegas D.K."/>
            <person name="Vulgamore J.L."/>
            <person name="Robertson M."/>
            <person name="Hatherill J.R."/>
            <person name="Dovalina S.A."/>
            <person name="Zhang D."/>
            <person name="Delesalle V.A."/>
            <person name="Garlena R.A."/>
            <person name="Russell D.A."/>
            <person name="Pope W.H."/>
            <person name="Jacobs-Sera D."/>
            <person name="Hendrix R.W."/>
            <person name="Hatfull G.F."/>
        </authorList>
    </citation>
    <scope>NUCLEOTIDE SEQUENCE [LARGE SCALE GENOMIC DNA]</scope>
</reference>